<protein>
    <recommendedName>
        <fullName evidence="3">DUF3108 domain-containing protein</fullName>
    </recommendedName>
</protein>
<sequence>MPRFLFRMSVLVMTLPLSLSAFDTATAEEVEHPIYRSWAKHPIGTTITLRSVTISGGHTIVTTNRTRLVKLTASAAELETTMTSDGTGKVVESPPQTYSQRRMFPLFAGMTKDDIGKPPKTSKNGEETLKLVGKEIKTRWFDSTGQTEVGKSSTRTWMSDDVPGKLVKAVTQVPAAKNSTTVELIEFMIPDKNATQNLQRLSPRYRGLFVRRKTGSSHSPLVFGRRAKTNDQGMPPIEVPWISLAWKARGERELPVFGPLHGLALLTREQGRRAVKINEHLQLNMKS</sequence>
<gene>
    <name evidence="2" type="ORF">V5E97_04805</name>
</gene>
<accession>A0AAU7CL15</accession>
<name>A0AAU7CL15_9BACT</name>
<feature type="chain" id="PRO_5044008781" description="DUF3108 domain-containing protein" evidence="1">
    <location>
        <begin position="22"/>
        <end position="287"/>
    </location>
</feature>
<feature type="signal peptide" evidence="1">
    <location>
        <begin position="1"/>
        <end position="21"/>
    </location>
</feature>
<dbReference type="RefSeq" id="WP_406698157.1">
    <property type="nucleotide sequence ID" value="NZ_CP155447.1"/>
</dbReference>
<reference evidence="2" key="1">
    <citation type="submission" date="2024-05" db="EMBL/GenBank/DDBJ databases">
        <title>Planctomycetes of the genus Singulisphaera possess chitinolytic capabilities.</title>
        <authorList>
            <person name="Ivanova A."/>
        </authorList>
    </citation>
    <scope>NUCLEOTIDE SEQUENCE</scope>
    <source>
        <strain evidence="2">Ch08T</strain>
    </source>
</reference>
<organism evidence="2">
    <name type="scientific">Singulisphaera sp. Ch08</name>
    <dbReference type="NCBI Taxonomy" id="3120278"/>
    <lineage>
        <taxon>Bacteria</taxon>
        <taxon>Pseudomonadati</taxon>
        <taxon>Planctomycetota</taxon>
        <taxon>Planctomycetia</taxon>
        <taxon>Isosphaerales</taxon>
        <taxon>Isosphaeraceae</taxon>
        <taxon>Singulisphaera</taxon>
    </lineage>
</organism>
<evidence type="ECO:0000256" key="1">
    <source>
        <dbReference type="SAM" id="SignalP"/>
    </source>
</evidence>
<dbReference type="EMBL" id="CP155447">
    <property type="protein sequence ID" value="XBH05341.1"/>
    <property type="molecule type" value="Genomic_DNA"/>
</dbReference>
<dbReference type="AlphaFoldDB" id="A0AAU7CL15"/>
<proteinExistence type="predicted"/>
<evidence type="ECO:0008006" key="3">
    <source>
        <dbReference type="Google" id="ProtNLM"/>
    </source>
</evidence>
<evidence type="ECO:0000313" key="2">
    <source>
        <dbReference type="EMBL" id="XBH05341.1"/>
    </source>
</evidence>
<keyword evidence="1" id="KW-0732">Signal</keyword>